<accession>A0A382IAA6</accession>
<evidence type="ECO:0000313" key="1">
    <source>
        <dbReference type="EMBL" id="SVB96189.1"/>
    </source>
</evidence>
<dbReference type="EMBL" id="UINC01065978">
    <property type="protein sequence ID" value="SVB96189.1"/>
    <property type="molecule type" value="Genomic_DNA"/>
</dbReference>
<organism evidence="1">
    <name type="scientific">marine metagenome</name>
    <dbReference type="NCBI Taxonomy" id="408172"/>
    <lineage>
        <taxon>unclassified sequences</taxon>
        <taxon>metagenomes</taxon>
        <taxon>ecological metagenomes</taxon>
    </lineage>
</organism>
<sequence>MGGATASVLIRSMQAGAPSFGSPTTYPFFILVHRPAWVEGAASPLVIRPQQAGSVPFRCPSTDPFLRGALIRTLVGTE</sequence>
<dbReference type="AlphaFoldDB" id="A0A382IAA6"/>
<gene>
    <name evidence="1" type="ORF">METZ01_LOCUS249043</name>
</gene>
<proteinExistence type="predicted"/>
<reference evidence="1" key="1">
    <citation type="submission" date="2018-05" db="EMBL/GenBank/DDBJ databases">
        <authorList>
            <person name="Lanie J.A."/>
            <person name="Ng W.-L."/>
            <person name="Kazmierczak K.M."/>
            <person name="Andrzejewski T.M."/>
            <person name="Davidsen T.M."/>
            <person name="Wayne K.J."/>
            <person name="Tettelin H."/>
            <person name="Glass J.I."/>
            <person name="Rusch D."/>
            <person name="Podicherti R."/>
            <person name="Tsui H.-C.T."/>
            <person name="Winkler M.E."/>
        </authorList>
    </citation>
    <scope>NUCLEOTIDE SEQUENCE</scope>
</reference>
<name>A0A382IAA6_9ZZZZ</name>
<protein>
    <submittedName>
        <fullName evidence="1">Uncharacterized protein</fullName>
    </submittedName>
</protein>